<sequence>MLSLVFDEANLQFKKIRQHLNSLALEQTPPKSKSASPQAHVSEPKSAPSDISSLSLDNKAIKTRFSILAGEVSNLYKSTKPSKKMKAQATRESITIDLHGYTKEAAVEMLDASLPSWIDTAMHGEYPFVVHVTIIVVLVVKCYQK</sequence>
<organism evidence="2 3">
    <name type="scientific">Skeletonema marinoi</name>
    <dbReference type="NCBI Taxonomy" id="267567"/>
    <lineage>
        <taxon>Eukaryota</taxon>
        <taxon>Sar</taxon>
        <taxon>Stramenopiles</taxon>
        <taxon>Ochrophyta</taxon>
        <taxon>Bacillariophyta</taxon>
        <taxon>Coscinodiscophyceae</taxon>
        <taxon>Thalassiosirophycidae</taxon>
        <taxon>Thalassiosirales</taxon>
        <taxon>Skeletonemataceae</taxon>
        <taxon>Skeletonema</taxon>
        <taxon>Skeletonema marinoi-dohrnii complex</taxon>
    </lineage>
</organism>
<gene>
    <name evidence="2" type="ORF">QTG54_015416</name>
</gene>
<feature type="region of interest" description="Disordered" evidence="1">
    <location>
        <begin position="27"/>
        <end position="53"/>
    </location>
</feature>
<dbReference type="AlphaFoldDB" id="A0AAD9D5M6"/>
<evidence type="ECO:0000313" key="3">
    <source>
        <dbReference type="Proteomes" id="UP001224775"/>
    </source>
</evidence>
<dbReference type="EMBL" id="JATAAI010000043">
    <property type="protein sequence ID" value="KAK1733889.1"/>
    <property type="molecule type" value="Genomic_DNA"/>
</dbReference>
<feature type="compositionally biased region" description="Polar residues" evidence="1">
    <location>
        <begin position="27"/>
        <end position="39"/>
    </location>
</feature>
<protein>
    <recommendedName>
        <fullName evidence="4">Smr domain-containing protein</fullName>
    </recommendedName>
</protein>
<proteinExistence type="predicted"/>
<evidence type="ECO:0000313" key="2">
    <source>
        <dbReference type="EMBL" id="KAK1733889.1"/>
    </source>
</evidence>
<evidence type="ECO:0008006" key="4">
    <source>
        <dbReference type="Google" id="ProtNLM"/>
    </source>
</evidence>
<evidence type="ECO:0000256" key="1">
    <source>
        <dbReference type="SAM" id="MobiDB-lite"/>
    </source>
</evidence>
<accession>A0AAD9D5M6</accession>
<dbReference type="Proteomes" id="UP001224775">
    <property type="component" value="Unassembled WGS sequence"/>
</dbReference>
<keyword evidence="3" id="KW-1185">Reference proteome</keyword>
<name>A0AAD9D5M6_9STRA</name>
<comment type="caution">
    <text evidence="2">The sequence shown here is derived from an EMBL/GenBank/DDBJ whole genome shotgun (WGS) entry which is preliminary data.</text>
</comment>
<reference evidence="2" key="1">
    <citation type="submission" date="2023-06" db="EMBL/GenBank/DDBJ databases">
        <title>Survivors Of The Sea: Transcriptome response of Skeletonema marinoi to long-term dormancy.</title>
        <authorList>
            <person name="Pinder M.I.M."/>
            <person name="Kourtchenko O."/>
            <person name="Robertson E.K."/>
            <person name="Larsson T."/>
            <person name="Maumus F."/>
            <person name="Osuna-Cruz C.M."/>
            <person name="Vancaester E."/>
            <person name="Stenow R."/>
            <person name="Vandepoele K."/>
            <person name="Ploug H."/>
            <person name="Bruchert V."/>
            <person name="Godhe A."/>
            <person name="Topel M."/>
        </authorList>
    </citation>
    <scope>NUCLEOTIDE SEQUENCE</scope>
    <source>
        <strain evidence="2">R05AC</strain>
    </source>
</reference>